<dbReference type="RefSeq" id="WP_407594338.1">
    <property type="nucleotide sequence ID" value="NZ_JBHDIY010000002.1"/>
</dbReference>
<reference evidence="1 2" key="1">
    <citation type="submission" date="2024-08" db="EMBL/GenBank/DDBJ databases">
        <title>Tateyamaria sp. nov., isolated from marine algae.</title>
        <authorList>
            <person name="Choi B.J."/>
            <person name="Kim J.M."/>
            <person name="Lee J.K."/>
            <person name="Choi D.G."/>
            <person name="Bayburt H."/>
            <person name="Baek J.H."/>
            <person name="Han D.M."/>
            <person name="Jeon C.O."/>
        </authorList>
    </citation>
    <scope>NUCLEOTIDE SEQUENCE [LARGE SCALE GENOMIC DNA]</scope>
    <source>
        <strain evidence="1 2">KMU-156</strain>
    </source>
</reference>
<evidence type="ECO:0000313" key="2">
    <source>
        <dbReference type="Proteomes" id="UP001627408"/>
    </source>
</evidence>
<gene>
    <name evidence="1" type="ORF">ACERZ8_20120</name>
</gene>
<proteinExistence type="predicted"/>
<dbReference type="Proteomes" id="UP001627408">
    <property type="component" value="Unassembled WGS sequence"/>
</dbReference>
<dbReference type="EMBL" id="JBHDIY010000002">
    <property type="protein sequence ID" value="MFL4472072.1"/>
    <property type="molecule type" value="Genomic_DNA"/>
</dbReference>
<keyword evidence="2" id="KW-1185">Reference proteome</keyword>
<sequence length="120" mass="12306">MNSTDAAGNTSGTYVVLDDESANSAIDLSNPSLGGYQIEAVELQFAEEANLTITEAQLVGLSDATDTLTIHGGADDTVTIAGATWTGSVAVDDQTYDVYSLGTEGTVILDDDITVNTAIA</sequence>
<organism evidence="1 2">
    <name type="scientific">Tateyamaria armeniaca</name>
    <dbReference type="NCBI Taxonomy" id="2518930"/>
    <lineage>
        <taxon>Bacteria</taxon>
        <taxon>Pseudomonadati</taxon>
        <taxon>Pseudomonadota</taxon>
        <taxon>Alphaproteobacteria</taxon>
        <taxon>Rhodobacterales</taxon>
        <taxon>Roseobacteraceae</taxon>
        <taxon>Tateyamaria</taxon>
    </lineage>
</organism>
<name>A0ABW8UYM6_9RHOB</name>
<comment type="caution">
    <text evidence="1">The sequence shown here is derived from an EMBL/GenBank/DDBJ whole genome shotgun (WGS) entry which is preliminary data.</text>
</comment>
<protein>
    <submittedName>
        <fullName evidence="1">Uncharacterized protein</fullName>
    </submittedName>
</protein>
<accession>A0ABW8UYM6</accession>
<evidence type="ECO:0000313" key="1">
    <source>
        <dbReference type="EMBL" id="MFL4472072.1"/>
    </source>
</evidence>